<dbReference type="EMBL" id="UOFE01000021">
    <property type="protein sequence ID" value="VAW51660.1"/>
    <property type="molecule type" value="Genomic_DNA"/>
</dbReference>
<gene>
    <name evidence="1" type="ORF">MNBD_GAMMA05-1504</name>
</gene>
<reference evidence="1" key="1">
    <citation type="submission" date="2018-06" db="EMBL/GenBank/DDBJ databases">
        <authorList>
            <person name="Zhirakovskaya E."/>
        </authorList>
    </citation>
    <scope>NUCLEOTIDE SEQUENCE</scope>
</reference>
<proteinExistence type="predicted"/>
<organism evidence="1">
    <name type="scientific">hydrothermal vent metagenome</name>
    <dbReference type="NCBI Taxonomy" id="652676"/>
    <lineage>
        <taxon>unclassified sequences</taxon>
        <taxon>metagenomes</taxon>
        <taxon>ecological metagenomes</taxon>
    </lineage>
</organism>
<name>A0A3B0WGR2_9ZZZZ</name>
<protein>
    <submittedName>
        <fullName evidence="1">Uncharacterized protein</fullName>
    </submittedName>
</protein>
<sequence>MKLNIIVDGRTNVFEVPDDLLIEAEMFFDKLDADMNNGWQMSRDWVEMPNPEQRCQIAADKILTAIDTDNEKLLMLMAAYILRTMPSVKTINIDNTGDMNETELILEHESVRPLGPIFN</sequence>
<dbReference type="AlphaFoldDB" id="A0A3B0WGR2"/>
<evidence type="ECO:0000313" key="1">
    <source>
        <dbReference type="EMBL" id="VAW51660.1"/>
    </source>
</evidence>
<accession>A0A3B0WGR2</accession>